<proteinExistence type="predicted"/>
<organism evidence="1">
    <name type="scientific">uncultured Caudovirales phage</name>
    <dbReference type="NCBI Taxonomy" id="2100421"/>
    <lineage>
        <taxon>Viruses</taxon>
        <taxon>Duplodnaviria</taxon>
        <taxon>Heunggongvirae</taxon>
        <taxon>Uroviricota</taxon>
        <taxon>Caudoviricetes</taxon>
        <taxon>Peduoviridae</taxon>
        <taxon>Maltschvirus</taxon>
        <taxon>Maltschvirus maltsch</taxon>
    </lineage>
</organism>
<evidence type="ECO:0000313" key="1">
    <source>
        <dbReference type="EMBL" id="CAB4130854.1"/>
    </source>
</evidence>
<name>A0A6J5L8M0_9CAUD</name>
<reference evidence="1" key="1">
    <citation type="submission" date="2020-04" db="EMBL/GenBank/DDBJ databases">
        <authorList>
            <person name="Chiriac C."/>
            <person name="Salcher M."/>
            <person name="Ghai R."/>
            <person name="Kavagutti S V."/>
        </authorList>
    </citation>
    <scope>NUCLEOTIDE SEQUENCE</scope>
</reference>
<accession>A0A6J5L8M0</accession>
<sequence length="73" mass="8797">MRLKQVSKRRWKARLKQGRWIPRMVVEMHSLTAPEGCKLVWHPEEDFIKVAHPFSIAYRPYHPDDTKRAWNGE</sequence>
<dbReference type="EMBL" id="LR796242">
    <property type="protein sequence ID" value="CAB4130854.1"/>
    <property type="molecule type" value="Genomic_DNA"/>
</dbReference>
<protein>
    <submittedName>
        <fullName evidence="1">Uncharacterized protein</fullName>
    </submittedName>
</protein>
<gene>
    <name evidence="1" type="ORF">UFOVP120_38</name>
</gene>